<dbReference type="AlphaFoldDB" id="A0A2I1NCD8"/>
<dbReference type="InterPro" id="IPR053737">
    <property type="entry name" value="Type_II_TA_Toxin"/>
</dbReference>
<dbReference type="InterPro" id="IPR003812">
    <property type="entry name" value="Fido"/>
</dbReference>
<name>A0A2I1NCD8_9BACT</name>
<proteinExistence type="predicted"/>
<dbReference type="SUPFAM" id="SSF140931">
    <property type="entry name" value="Fic-like"/>
    <property type="match status" value="1"/>
</dbReference>
<dbReference type="Proteomes" id="UP000234639">
    <property type="component" value="Unassembled WGS sequence"/>
</dbReference>
<sequence>MNYLDIKQVISLHDDIMDEINGLKGYNKTQANYLEAALEHITNNEYYLTFYDKLAHLIYSIIKFHPFYNGNKAVAIYTGMAFMLINKSDIANNDFLIHNFYAKMESATTKIAKNEITKDDLTQILIEILKGTGFEKF</sequence>
<accession>A0A2I1NCD8</accession>
<dbReference type="Gene3D" id="1.20.120.1870">
    <property type="entry name" value="Fic/DOC protein, Fido domain"/>
    <property type="match status" value="1"/>
</dbReference>
<dbReference type="PANTHER" id="PTHR39426:SF1">
    <property type="entry name" value="HOMOLOGY TO DEATH-ON-CURING PROTEIN OF PHAGE P1"/>
    <property type="match status" value="1"/>
</dbReference>
<dbReference type="InterPro" id="IPR036597">
    <property type="entry name" value="Fido-like_dom_sf"/>
</dbReference>
<dbReference type="GO" id="GO:0016301">
    <property type="term" value="F:kinase activity"/>
    <property type="evidence" value="ECO:0007669"/>
    <property type="project" value="InterPro"/>
</dbReference>
<dbReference type="PANTHER" id="PTHR39426">
    <property type="entry name" value="HOMOLOGY TO DEATH-ON-CURING PROTEIN OF PHAGE P1"/>
    <property type="match status" value="1"/>
</dbReference>
<evidence type="ECO:0000313" key="3">
    <source>
        <dbReference type="Proteomes" id="UP000234639"/>
    </source>
</evidence>
<dbReference type="PROSITE" id="PS51459">
    <property type="entry name" value="FIDO"/>
    <property type="match status" value="1"/>
</dbReference>
<protein>
    <submittedName>
        <fullName evidence="2">Type II toxin-antitoxin system death-on-curing family toxin</fullName>
    </submittedName>
</protein>
<evidence type="ECO:0000313" key="2">
    <source>
        <dbReference type="EMBL" id="PKZ30038.1"/>
    </source>
</evidence>
<comment type="caution">
    <text evidence="2">The sequence shown here is derived from an EMBL/GenBank/DDBJ whole genome shotgun (WGS) entry which is preliminary data.</text>
</comment>
<dbReference type="EMBL" id="PKHU01000001">
    <property type="protein sequence ID" value="PKZ30038.1"/>
    <property type="molecule type" value="Genomic_DNA"/>
</dbReference>
<dbReference type="NCBIfam" id="TIGR01550">
    <property type="entry name" value="DOC_P1"/>
    <property type="match status" value="1"/>
</dbReference>
<dbReference type="RefSeq" id="WP_101636520.1">
    <property type="nucleotide sequence ID" value="NZ_PKHU01000001.1"/>
</dbReference>
<dbReference type="Pfam" id="PF02661">
    <property type="entry name" value="Fic"/>
    <property type="match status" value="1"/>
</dbReference>
<evidence type="ECO:0000259" key="1">
    <source>
        <dbReference type="PROSITE" id="PS51459"/>
    </source>
</evidence>
<feature type="domain" description="Fido" evidence="1">
    <location>
        <begin position="4"/>
        <end position="127"/>
    </location>
</feature>
<reference evidence="2 3" key="1">
    <citation type="submission" date="2017-12" db="EMBL/GenBank/DDBJ databases">
        <title>Phylogenetic diversity of female urinary microbiome.</title>
        <authorList>
            <person name="Thomas-White K."/>
            <person name="Wolfe A.J."/>
        </authorList>
    </citation>
    <scope>NUCLEOTIDE SEQUENCE [LARGE SCALE GENOMIC DNA]</scope>
    <source>
        <strain evidence="2 3">UMB0112</strain>
    </source>
</reference>
<gene>
    <name evidence="2" type="ORF">CYJ41_00945</name>
</gene>
<organism evidence="2 3">
    <name type="scientific">Campylobacter ureolyticus</name>
    <dbReference type="NCBI Taxonomy" id="827"/>
    <lineage>
        <taxon>Bacteria</taxon>
        <taxon>Pseudomonadati</taxon>
        <taxon>Campylobacterota</taxon>
        <taxon>Epsilonproteobacteria</taxon>
        <taxon>Campylobacterales</taxon>
        <taxon>Campylobacteraceae</taxon>
        <taxon>Campylobacter</taxon>
    </lineage>
</organism>
<dbReference type="InterPro" id="IPR006440">
    <property type="entry name" value="Doc"/>
</dbReference>